<evidence type="ECO:0000256" key="2">
    <source>
        <dbReference type="ARBA" id="ARBA00022723"/>
    </source>
</evidence>
<evidence type="ECO:0000256" key="3">
    <source>
        <dbReference type="ARBA" id="ARBA00022801"/>
    </source>
</evidence>
<accession>A0A7D5ZCQ0</accession>
<feature type="binding site" evidence="5">
    <location>
        <position position="58"/>
    </location>
    <ligand>
        <name>Zn(2+)</name>
        <dbReference type="ChEBI" id="CHEBI:29105"/>
    </ligand>
</feature>
<dbReference type="GO" id="GO:0009017">
    <property type="term" value="F:succinylglutamate desuccinylase activity"/>
    <property type="evidence" value="ECO:0007669"/>
    <property type="project" value="UniProtKB-UniRule"/>
</dbReference>
<dbReference type="Pfam" id="PF24827">
    <property type="entry name" value="AstE_AspA_cat"/>
    <property type="match status" value="1"/>
</dbReference>
<evidence type="ECO:0000256" key="4">
    <source>
        <dbReference type="ARBA" id="ARBA00022833"/>
    </source>
</evidence>
<feature type="active site" evidence="5">
    <location>
        <position position="215"/>
    </location>
</feature>
<gene>
    <name evidence="5 9" type="primary">astE</name>
    <name evidence="9" type="ORF">HZU75_00325</name>
</gene>
<feature type="domain" description="AstE/AspA barrel-sandwich hybrid" evidence="7">
    <location>
        <begin position="254"/>
        <end position="327"/>
    </location>
</feature>
<dbReference type="GO" id="GO:0016788">
    <property type="term" value="F:hydrolase activity, acting on ester bonds"/>
    <property type="evidence" value="ECO:0007669"/>
    <property type="project" value="UniProtKB-UniRule"/>
</dbReference>
<keyword evidence="1 5" id="KW-0056">Arginine metabolism</keyword>
<keyword evidence="10" id="KW-1185">Reference proteome</keyword>
<dbReference type="InterPro" id="IPR055438">
    <property type="entry name" value="AstE_AspA_cat"/>
</dbReference>
<keyword evidence="4 5" id="KW-0862">Zinc</keyword>
<feature type="binding site" evidence="5">
    <location>
        <position position="150"/>
    </location>
    <ligand>
        <name>Zn(2+)</name>
        <dbReference type="ChEBI" id="CHEBI:29105"/>
    </ligand>
</feature>
<organism evidence="9 10">
    <name type="scientific">Chitinibacter fontanus</name>
    <dbReference type="NCBI Taxonomy" id="1737446"/>
    <lineage>
        <taxon>Bacteria</taxon>
        <taxon>Pseudomonadati</taxon>
        <taxon>Pseudomonadota</taxon>
        <taxon>Betaproteobacteria</taxon>
        <taxon>Neisseriales</taxon>
        <taxon>Chitinibacteraceae</taxon>
        <taxon>Chitinibacter</taxon>
    </lineage>
</organism>
<evidence type="ECO:0000313" key="10">
    <source>
        <dbReference type="Proteomes" id="UP000510822"/>
    </source>
</evidence>
<dbReference type="PANTHER" id="PTHR15162:SF7">
    <property type="entry name" value="SUCCINYLGLUTAMATE DESUCCINYLASE"/>
    <property type="match status" value="1"/>
</dbReference>
<dbReference type="AlphaFoldDB" id="A0A7D5ZCQ0"/>
<dbReference type="NCBIfam" id="NF003706">
    <property type="entry name" value="PRK05324.1"/>
    <property type="match status" value="1"/>
</dbReference>
<dbReference type="HAMAP" id="MF_00767">
    <property type="entry name" value="Arg_catab_AstE"/>
    <property type="match status" value="1"/>
</dbReference>
<evidence type="ECO:0000256" key="6">
    <source>
        <dbReference type="NCBIfam" id="TIGR03242"/>
    </source>
</evidence>
<evidence type="ECO:0000256" key="1">
    <source>
        <dbReference type="ARBA" id="ARBA00022503"/>
    </source>
</evidence>
<dbReference type="SUPFAM" id="SSF53187">
    <property type="entry name" value="Zn-dependent exopeptidases"/>
    <property type="match status" value="1"/>
</dbReference>
<evidence type="ECO:0000259" key="8">
    <source>
        <dbReference type="Pfam" id="PF24827"/>
    </source>
</evidence>
<keyword evidence="3 5" id="KW-0378">Hydrolase</keyword>
<proteinExistence type="inferred from homology"/>
<evidence type="ECO:0000256" key="5">
    <source>
        <dbReference type="HAMAP-Rule" id="MF_00767"/>
    </source>
</evidence>
<keyword evidence="2 5" id="KW-0479">Metal-binding</keyword>
<dbReference type="GO" id="GO:0019544">
    <property type="term" value="P:L-arginine catabolic process to L-glutamate"/>
    <property type="evidence" value="ECO:0007669"/>
    <property type="project" value="UniProtKB-UniRule"/>
</dbReference>
<dbReference type="UniPathway" id="UPA00185">
    <property type="reaction ID" value="UER00283"/>
</dbReference>
<comment type="cofactor">
    <cofactor evidence="5">
        <name>Zn(2+)</name>
        <dbReference type="ChEBI" id="CHEBI:29105"/>
    </cofactor>
    <text evidence="5">Binds 1 zinc ion per subunit.</text>
</comment>
<dbReference type="Pfam" id="PF04952">
    <property type="entry name" value="AstE_AspA_hybrid"/>
    <property type="match status" value="1"/>
</dbReference>
<dbReference type="InterPro" id="IPR050178">
    <property type="entry name" value="AspA/AstE_fam"/>
</dbReference>
<dbReference type="RefSeq" id="WP_180307253.1">
    <property type="nucleotide sequence ID" value="NZ_CP058952.1"/>
</dbReference>
<reference evidence="9 10" key="1">
    <citation type="journal article" date="2016" name="Int. J. Syst. Evol. Microbiol.">
        <title>Chitinibacter fontanus sp. nov., isolated from a spring.</title>
        <authorList>
            <person name="Sheu S.Y."/>
            <person name="Li Y.S."/>
            <person name="Young C.C."/>
            <person name="Chen W.M."/>
        </authorList>
    </citation>
    <scope>NUCLEOTIDE SEQUENCE [LARGE SCALE GENOMIC DNA]</scope>
    <source>
        <strain evidence="9 10">STM-7</strain>
    </source>
</reference>
<evidence type="ECO:0000313" key="9">
    <source>
        <dbReference type="EMBL" id="QLI80108.1"/>
    </source>
</evidence>
<dbReference type="NCBIfam" id="TIGR03242">
    <property type="entry name" value="arg_catab_astE"/>
    <property type="match status" value="1"/>
</dbReference>
<dbReference type="InterPro" id="IPR007036">
    <property type="entry name" value="Aste_AspA_hybrid_dom"/>
</dbReference>
<feature type="domain" description="Succinylglutamate desuccinylase/Aspartoacylase catalytic" evidence="8">
    <location>
        <begin position="48"/>
        <end position="231"/>
    </location>
</feature>
<name>A0A7D5ZCQ0_9NEIS</name>
<dbReference type="Gene3D" id="3.40.630.10">
    <property type="entry name" value="Zn peptidases"/>
    <property type="match status" value="1"/>
</dbReference>
<dbReference type="InterPro" id="IPR016681">
    <property type="entry name" value="SuccinylGlu_desuccinylase"/>
</dbReference>
<dbReference type="GO" id="GO:0008270">
    <property type="term" value="F:zinc ion binding"/>
    <property type="evidence" value="ECO:0007669"/>
    <property type="project" value="UniProtKB-UniRule"/>
</dbReference>
<comment type="catalytic activity">
    <reaction evidence="5">
        <text>N-succinyl-L-glutamate + H2O = L-glutamate + succinate</text>
        <dbReference type="Rhea" id="RHEA:15169"/>
        <dbReference type="ChEBI" id="CHEBI:15377"/>
        <dbReference type="ChEBI" id="CHEBI:29985"/>
        <dbReference type="ChEBI" id="CHEBI:30031"/>
        <dbReference type="ChEBI" id="CHEBI:58763"/>
        <dbReference type="EC" id="3.5.1.96"/>
    </reaction>
</comment>
<comment type="similarity">
    <text evidence="5">Belongs to the AspA/AstE family. Succinylglutamate desuccinylase subfamily.</text>
</comment>
<protein>
    <recommendedName>
        <fullName evidence="5 6">Succinylglutamate desuccinylase</fullName>
        <ecNumber evidence="5 6">3.5.1.96</ecNumber>
    </recommendedName>
</protein>
<evidence type="ECO:0000259" key="7">
    <source>
        <dbReference type="Pfam" id="PF04952"/>
    </source>
</evidence>
<dbReference type="Proteomes" id="UP000510822">
    <property type="component" value="Chromosome"/>
</dbReference>
<dbReference type="GO" id="GO:0019545">
    <property type="term" value="P:L-arginine catabolic process to succinate"/>
    <property type="evidence" value="ECO:0007669"/>
    <property type="project" value="UniProtKB-UniRule"/>
</dbReference>
<comment type="function">
    <text evidence="5">Transforms N(2)-succinylglutamate into succinate and glutamate.</text>
</comment>
<feature type="binding site" evidence="5">
    <location>
        <position position="61"/>
    </location>
    <ligand>
        <name>Zn(2+)</name>
        <dbReference type="ChEBI" id="CHEBI:29105"/>
    </ligand>
</feature>
<dbReference type="EMBL" id="CP058952">
    <property type="protein sequence ID" value="QLI80108.1"/>
    <property type="molecule type" value="Genomic_DNA"/>
</dbReference>
<dbReference type="KEGG" id="cfon:HZU75_00325"/>
<dbReference type="EC" id="3.5.1.96" evidence="5 6"/>
<comment type="pathway">
    <text evidence="5">Amino-acid degradation; L-arginine degradation via AST pathway; L-glutamate and succinate from L-arginine: step 5/5.</text>
</comment>
<sequence>MSNSTFLQKTLAGETSMGLQYCLPNGMCVQVLDEGVIRFEPNDASSSGLDLVVSCGIHGNETAPVELVEQLIERILRQELRVKSRVLFIFGNVAALRAGKRFVEEDMNRLFNRSPEVEDGPEKRRAMMLEMHVGRFFGSNTTPRFHYDLHTAIHGSLIEKFAIYPLPKPGCRFSATEIARLSLAGVETVLLQSTSSSTFSYSSNYKYDAHAFTIELGSARPFGQNTGIDLSKMDAYLSGLIQGQLPHPELIPPQVQIFRVSREIPKTSHDFKFAIDGKTDNFTPLAKGLTLAEDAGVPFVITEDDARIIFPNPDVPPGQRAGLVIVPARNYLAEQ</sequence>
<dbReference type="PANTHER" id="PTHR15162">
    <property type="entry name" value="ASPARTOACYLASE"/>
    <property type="match status" value="1"/>
</dbReference>